<evidence type="ECO:0000256" key="2">
    <source>
        <dbReference type="ARBA" id="ARBA00022741"/>
    </source>
</evidence>
<evidence type="ECO:0000313" key="5">
    <source>
        <dbReference type="Proteomes" id="UP000631114"/>
    </source>
</evidence>
<dbReference type="AlphaFoldDB" id="A0A835IE62"/>
<keyword evidence="5" id="KW-1185">Reference proteome</keyword>
<dbReference type="Proteomes" id="UP000631114">
    <property type="component" value="Unassembled WGS sequence"/>
</dbReference>
<keyword evidence="2" id="KW-0547">Nucleotide-binding</keyword>
<dbReference type="Gene3D" id="3.30.420.40">
    <property type="match status" value="2"/>
</dbReference>
<protein>
    <recommendedName>
        <fullName evidence="6">Heat shock protein 70</fullName>
    </recommendedName>
</protein>
<reference evidence="4 5" key="1">
    <citation type="submission" date="2020-10" db="EMBL/GenBank/DDBJ databases">
        <title>The Coptis chinensis genome and diversification of protoberbering-type alkaloids.</title>
        <authorList>
            <person name="Wang B."/>
            <person name="Shu S."/>
            <person name="Song C."/>
            <person name="Liu Y."/>
        </authorList>
    </citation>
    <scope>NUCLEOTIDE SEQUENCE [LARGE SCALE GENOMIC DNA]</scope>
    <source>
        <strain evidence="4">HL-2020</strain>
        <tissue evidence="4">Leaf</tissue>
    </source>
</reference>
<evidence type="ECO:0000313" key="4">
    <source>
        <dbReference type="EMBL" id="KAF9615244.1"/>
    </source>
</evidence>
<comment type="similarity">
    <text evidence="1">Belongs to the heat shock protein 70 family.</text>
</comment>
<evidence type="ECO:0008006" key="6">
    <source>
        <dbReference type="Google" id="ProtNLM"/>
    </source>
</evidence>
<dbReference type="GO" id="GO:0005524">
    <property type="term" value="F:ATP binding"/>
    <property type="evidence" value="ECO:0007669"/>
    <property type="project" value="UniProtKB-KW"/>
</dbReference>
<dbReference type="InterPro" id="IPR043129">
    <property type="entry name" value="ATPase_NBD"/>
</dbReference>
<name>A0A835IE62_9MAGN</name>
<dbReference type="OrthoDB" id="2401965at2759"/>
<dbReference type="Pfam" id="PF00012">
    <property type="entry name" value="HSP70"/>
    <property type="match status" value="2"/>
</dbReference>
<organism evidence="4 5">
    <name type="scientific">Coptis chinensis</name>
    <dbReference type="NCBI Taxonomy" id="261450"/>
    <lineage>
        <taxon>Eukaryota</taxon>
        <taxon>Viridiplantae</taxon>
        <taxon>Streptophyta</taxon>
        <taxon>Embryophyta</taxon>
        <taxon>Tracheophyta</taxon>
        <taxon>Spermatophyta</taxon>
        <taxon>Magnoliopsida</taxon>
        <taxon>Ranunculales</taxon>
        <taxon>Ranunculaceae</taxon>
        <taxon>Coptidoideae</taxon>
        <taxon>Coptis</taxon>
    </lineage>
</organism>
<dbReference type="PANTHER" id="PTHR19375">
    <property type="entry name" value="HEAT SHOCK PROTEIN 70KDA"/>
    <property type="match status" value="1"/>
</dbReference>
<dbReference type="InterPro" id="IPR013126">
    <property type="entry name" value="Hsp_70_fam"/>
</dbReference>
<sequence>MTPYKIVKVPNGDAWIEFYGKQYSRREIVDKILTNVKQTAETYIGKLASDAIITYPAMSNDAKIKATLAVGEMAGINLEIAIDELVAAAVSYGLIDKDGLIAVFDLGGRKFDFSILEIFRGTGTKGLSFTLTRSTFERLVNHLTETTRNLSEIYLKEAGITAMDVDKVLLAGGMARVPKIQEVVTKLAGFLEMIGKVSPICGLKGNFAVVRNYPAMESPRSMLHAMPLMRA</sequence>
<evidence type="ECO:0000256" key="3">
    <source>
        <dbReference type="ARBA" id="ARBA00022840"/>
    </source>
</evidence>
<dbReference type="SUPFAM" id="SSF53067">
    <property type="entry name" value="Actin-like ATPase domain"/>
    <property type="match status" value="2"/>
</dbReference>
<proteinExistence type="inferred from homology"/>
<gene>
    <name evidence="4" type="ORF">IFM89_022506</name>
</gene>
<accession>A0A835IE62</accession>
<evidence type="ECO:0000256" key="1">
    <source>
        <dbReference type="ARBA" id="ARBA00007381"/>
    </source>
</evidence>
<comment type="caution">
    <text evidence="4">The sequence shown here is derived from an EMBL/GenBank/DDBJ whole genome shotgun (WGS) entry which is preliminary data.</text>
</comment>
<dbReference type="GO" id="GO:0140662">
    <property type="term" value="F:ATP-dependent protein folding chaperone"/>
    <property type="evidence" value="ECO:0007669"/>
    <property type="project" value="InterPro"/>
</dbReference>
<dbReference type="Gene3D" id="3.90.640.10">
    <property type="entry name" value="Actin, Chain A, domain 4"/>
    <property type="match status" value="1"/>
</dbReference>
<dbReference type="EMBL" id="JADFTS010000003">
    <property type="protein sequence ID" value="KAF9615244.1"/>
    <property type="molecule type" value="Genomic_DNA"/>
</dbReference>
<dbReference type="FunFam" id="3.30.420.40:FF:000028">
    <property type="entry name" value="heat shock 70 kDa protein-like"/>
    <property type="match status" value="1"/>
</dbReference>
<keyword evidence="3" id="KW-0067">ATP-binding</keyword>